<dbReference type="EMBL" id="LT629787">
    <property type="protein sequence ID" value="SDU20713.1"/>
    <property type="molecule type" value="Genomic_DNA"/>
</dbReference>
<dbReference type="InterPro" id="IPR018550">
    <property type="entry name" value="Lipid-A_deacylase-rel"/>
</dbReference>
<keyword evidence="1" id="KW-0732">Signal</keyword>
<dbReference type="Gene3D" id="2.40.160.20">
    <property type="match status" value="1"/>
</dbReference>
<dbReference type="SUPFAM" id="SSF56925">
    <property type="entry name" value="OMPA-like"/>
    <property type="match status" value="1"/>
</dbReference>
<sequence>MKNKWVVSIAGLCALLMSSSGMAQDAFSLDAGRSSESTTALRLGAQWDFDRTLWQSNSGQLRLNGYWDLAATYWGSLDTVSLDASPVLRLNIGSAGRTPQAYLEAGIGVAWFSRSRLAPGTRLGSSLQFADRLGVGMRLANGDDVAIRYFHYSNAGFNRRNSGVDKLVLHYRLNF</sequence>
<accession>A0A1H2GM32</accession>
<keyword evidence="3" id="KW-1185">Reference proteome</keyword>
<evidence type="ECO:0000256" key="1">
    <source>
        <dbReference type="SAM" id="SignalP"/>
    </source>
</evidence>
<dbReference type="STRING" id="1434072.SAMN05216210_2409"/>
<feature type="signal peptide" evidence="1">
    <location>
        <begin position="1"/>
        <end position="23"/>
    </location>
</feature>
<dbReference type="Proteomes" id="UP000243924">
    <property type="component" value="Chromosome I"/>
</dbReference>
<dbReference type="OrthoDB" id="9797122at2"/>
<proteinExistence type="predicted"/>
<dbReference type="Pfam" id="PF09411">
    <property type="entry name" value="PagL"/>
    <property type="match status" value="1"/>
</dbReference>
<evidence type="ECO:0000313" key="3">
    <source>
        <dbReference type="Proteomes" id="UP000243924"/>
    </source>
</evidence>
<evidence type="ECO:0000313" key="2">
    <source>
        <dbReference type="EMBL" id="SDU20713.1"/>
    </source>
</evidence>
<dbReference type="InterPro" id="IPR011250">
    <property type="entry name" value="OMP/PagP_B-barrel"/>
</dbReference>
<organism evidence="2 3">
    <name type="scientific">Halopseudomonas salegens</name>
    <dbReference type="NCBI Taxonomy" id="1434072"/>
    <lineage>
        <taxon>Bacteria</taxon>
        <taxon>Pseudomonadati</taxon>
        <taxon>Pseudomonadota</taxon>
        <taxon>Gammaproteobacteria</taxon>
        <taxon>Pseudomonadales</taxon>
        <taxon>Pseudomonadaceae</taxon>
        <taxon>Halopseudomonas</taxon>
    </lineage>
</organism>
<dbReference type="AlphaFoldDB" id="A0A1H2GM32"/>
<feature type="chain" id="PRO_5009274971" evidence="1">
    <location>
        <begin position="24"/>
        <end position="175"/>
    </location>
</feature>
<name>A0A1H2GM32_9GAMM</name>
<gene>
    <name evidence="2" type="ORF">SAMN05216210_2409</name>
</gene>
<reference evidence="3" key="1">
    <citation type="submission" date="2016-10" db="EMBL/GenBank/DDBJ databases">
        <authorList>
            <person name="Varghese N."/>
            <person name="Submissions S."/>
        </authorList>
    </citation>
    <scope>NUCLEOTIDE SEQUENCE [LARGE SCALE GENOMIC DNA]</scope>
    <source>
        <strain evidence="3">CECT 8338</strain>
    </source>
</reference>
<protein>
    <submittedName>
        <fullName evidence="2">Lipid A 3-O-deacylase</fullName>
    </submittedName>
</protein>
<dbReference type="RefSeq" id="WP_157719193.1">
    <property type="nucleotide sequence ID" value="NZ_LT629787.1"/>
</dbReference>